<dbReference type="InterPro" id="IPR004175">
    <property type="entry name" value="RNA_CPDase"/>
</dbReference>
<feature type="short sequence motif" description="HXTX 2" evidence="2">
    <location>
        <begin position="130"/>
        <end position="133"/>
    </location>
</feature>
<sequence>MGQRFHYFFAVKLPDEAKQYLKRWVEINKLQFPFKRWVHYEDYHITLAFLGFAEKEQLDQAISRVEHVLIDFEPFELNFTELEVFGNKTSPRIFWAGVNESETLSMIQKKVYNQCKETGFKLDWKPFRPHITLARKWNGEQSFDENVLLPVTLDGESLTFQVKEIVLYETHLDKPPKYQEFHRFRLGEK</sequence>
<gene>
    <name evidence="3" type="primary">thpR</name>
    <name evidence="3" type="ORF">GW534_14405</name>
</gene>
<dbReference type="Gene3D" id="3.90.1140.10">
    <property type="entry name" value="Cyclic phosphodiesterase"/>
    <property type="match status" value="1"/>
</dbReference>
<protein>
    <recommendedName>
        <fullName evidence="2">RNA 2',3'-cyclic phosphodiesterase</fullName>
        <shortName evidence="2">RNA 2',3'-CPDase</shortName>
        <ecNumber evidence="2">3.1.4.58</ecNumber>
    </recommendedName>
</protein>
<dbReference type="InterPro" id="IPR009097">
    <property type="entry name" value="Cyclic_Pdiesterase"/>
</dbReference>
<feature type="active site" description="Proton acceptor" evidence="2">
    <location>
        <position position="130"/>
    </location>
</feature>
<dbReference type="PANTHER" id="PTHR35561">
    <property type="entry name" value="RNA 2',3'-CYCLIC PHOSPHODIESTERASE"/>
    <property type="match status" value="1"/>
</dbReference>
<organism evidence="3 4">
    <name type="scientific">Pallidibacillus pasinlerensis</name>
    <dbReference type="NCBI Taxonomy" id="2703818"/>
    <lineage>
        <taxon>Bacteria</taxon>
        <taxon>Bacillati</taxon>
        <taxon>Bacillota</taxon>
        <taxon>Bacilli</taxon>
        <taxon>Bacillales</taxon>
        <taxon>Bacillaceae</taxon>
        <taxon>Pallidibacillus</taxon>
    </lineage>
</organism>
<dbReference type="HAMAP" id="MF_01940">
    <property type="entry name" value="RNA_CPDase"/>
    <property type="match status" value="1"/>
</dbReference>
<comment type="function">
    <text evidence="2">Hydrolyzes RNA 2',3'-cyclic phosphodiester to an RNA 2'-phosphomonoester.</text>
</comment>
<evidence type="ECO:0000256" key="1">
    <source>
        <dbReference type="ARBA" id="ARBA00022801"/>
    </source>
</evidence>
<proteinExistence type="inferred from homology"/>
<dbReference type="RefSeq" id="WP_161921698.1">
    <property type="nucleotide sequence ID" value="NZ_JAACYS010000088.1"/>
</dbReference>
<evidence type="ECO:0000313" key="3">
    <source>
        <dbReference type="EMBL" id="NCU18870.1"/>
    </source>
</evidence>
<comment type="caution">
    <text evidence="3">The sequence shown here is derived from an EMBL/GenBank/DDBJ whole genome shotgun (WGS) entry which is preliminary data.</text>
</comment>
<comment type="similarity">
    <text evidence="2">Belongs to the 2H phosphoesterase superfamily. ThpR family.</text>
</comment>
<dbReference type="EC" id="3.1.4.58" evidence="2"/>
<dbReference type="Pfam" id="PF13563">
    <property type="entry name" value="2_5_RNA_ligase2"/>
    <property type="match status" value="1"/>
</dbReference>
<dbReference type="NCBIfam" id="TIGR02258">
    <property type="entry name" value="2_5_ligase"/>
    <property type="match status" value="1"/>
</dbReference>
<keyword evidence="1 2" id="KW-0378">Hydrolase</keyword>
<dbReference type="SUPFAM" id="SSF55144">
    <property type="entry name" value="LigT-like"/>
    <property type="match status" value="1"/>
</dbReference>
<evidence type="ECO:0000313" key="4">
    <source>
        <dbReference type="Proteomes" id="UP000743899"/>
    </source>
</evidence>
<evidence type="ECO:0000256" key="2">
    <source>
        <dbReference type="HAMAP-Rule" id="MF_01940"/>
    </source>
</evidence>
<dbReference type="Proteomes" id="UP000743899">
    <property type="component" value="Unassembled WGS sequence"/>
</dbReference>
<comment type="catalytic activity">
    <reaction evidence="2">
        <text>a 3'-end 2',3'-cyclophospho-ribonucleotide-RNA + H2O = a 3'-end 2'-phospho-ribonucleotide-RNA + H(+)</text>
        <dbReference type="Rhea" id="RHEA:11828"/>
        <dbReference type="Rhea" id="RHEA-COMP:10464"/>
        <dbReference type="Rhea" id="RHEA-COMP:17353"/>
        <dbReference type="ChEBI" id="CHEBI:15377"/>
        <dbReference type="ChEBI" id="CHEBI:15378"/>
        <dbReference type="ChEBI" id="CHEBI:83064"/>
        <dbReference type="ChEBI" id="CHEBI:173113"/>
        <dbReference type="EC" id="3.1.4.58"/>
    </reaction>
</comment>
<accession>A0ABX0A9H7</accession>
<reference evidence="3 4" key="1">
    <citation type="submission" date="2020-01" db="EMBL/GenBank/DDBJ databases">
        <title>A novel Bacillus sp. from Pasinler.</title>
        <authorList>
            <person name="Adiguzel A."/>
            <person name="Ay H."/>
            <person name="Baltaci M.O."/>
        </authorList>
    </citation>
    <scope>NUCLEOTIDE SEQUENCE [LARGE SCALE GENOMIC DNA]</scope>
    <source>
        <strain evidence="3 4">P1</strain>
    </source>
</reference>
<dbReference type="PANTHER" id="PTHR35561:SF1">
    <property type="entry name" value="RNA 2',3'-CYCLIC PHOSPHODIESTERASE"/>
    <property type="match status" value="1"/>
</dbReference>
<dbReference type="EMBL" id="JAACYS010000088">
    <property type="protein sequence ID" value="NCU18870.1"/>
    <property type="molecule type" value="Genomic_DNA"/>
</dbReference>
<feature type="active site" description="Proton donor" evidence="2">
    <location>
        <position position="44"/>
    </location>
</feature>
<name>A0ABX0A9H7_9BACI</name>
<keyword evidence="4" id="KW-1185">Reference proteome</keyword>
<feature type="short sequence motif" description="HXTX 1" evidence="2">
    <location>
        <begin position="44"/>
        <end position="47"/>
    </location>
</feature>